<organism evidence="1">
    <name type="scientific">Rhipicephalus appendiculatus</name>
    <name type="common">Brown ear tick</name>
    <dbReference type="NCBI Taxonomy" id="34631"/>
    <lineage>
        <taxon>Eukaryota</taxon>
        <taxon>Metazoa</taxon>
        <taxon>Ecdysozoa</taxon>
        <taxon>Arthropoda</taxon>
        <taxon>Chelicerata</taxon>
        <taxon>Arachnida</taxon>
        <taxon>Acari</taxon>
        <taxon>Parasitiformes</taxon>
        <taxon>Ixodida</taxon>
        <taxon>Ixodoidea</taxon>
        <taxon>Ixodidae</taxon>
        <taxon>Rhipicephalinae</taxon>
        <taxon>Rhipicephalus</taxon>
        <taxon>Rhipicephalus</taxon>
    </lineage>
</organism>
<evidence type="ECO:0000313" key="1">
    <source>
        <dbReference type="EMBL" id="JAP87480.1"/>
    </source>
</evidence>
<reference evidence="1" key="1">
    <citation type="journal article" date="2016" name="Ticks Tick Borne Dis.">
        <title>De novo assembly and annotation of the salivary gland transcriptome of Rhipicephalus appendiculatus male and female ticks during blood feeding.</title>
        <authorList>
            <person name="de Castro M.H."/>
            <person name="de Klerk D."/>
            <person name="Pienaar R."/>
            <person name="Latif A.A."/>
            <person name="Rees D.J."/>
            <person name="Mans B.J."/>
        </authorList>
    </citation>
    <scope>NUCLEOTIDE SEQUENCE</scope>
    <source>
        <tissue evidence="1">Salivary glands</tissue>
    </source>
</reference>
<sequence>AHHGEVLEKLAANGSSANHKVILGHQLVLHISPENPGLPSVTAVLHCVGARFRHVCILREALESVEVEPLLDGPELPTARLHHFLSGDAPDHCLHGTQRAGRYVRERGNQLLVYLVQWRGHLSVLQFRPSHKLFSILLVPRPRKARVHTLEFVEGLESEVKLRRATHFRKVRHDEVGLGHRLPERFKLNVLWHFYLSSDAASGVIAKLRCVADGEFVWSEHLDFHRWAVVYLGHALDFGEGDVVTILESMPHFVQAGHYTFRVLGDGGD</sequence>
<name>A0A131Z9J7_RHIAP</name>
<protein>
    <submittedName>
        <fullName evidence="1">Ubiquitin-activating enzyme E1</fullName>
    </submittedName>
</protein>
<dbReference type="EMBL" id="GEDV01001077">
    <property type="protein sequence ID" value="JAP87480.1"/>
    <property type="molecule type" value="Transcribed_RNA"/>
</dbReference>
<accession>A0A131Z9J7</accession>
<proteinExistence type="predicted"/>
<feature type="non-terminal residue" evidence="1">
    <location>
        <position position="1"/>
    </location>
</feature>
<dbReference type="AlphaFoldDB" id="A0A131Z9J7"/>